<accession>A0A397VB12</accession>
<dbReference type="EMBL" id="QKWP01000511">
    <property type="protein sequence ID" value="RIB18878.1"/>
    <property type="molecule type" value="Genomic_DNA"/>
</dbReference>
<protein>
    <submittedName>
        <fullName evidence="2">Uncharacterized protein</fullName>
    </submittedName>
</protein>
<organism evidence="2 3">
    <name type="scientific">Gigaspora rosea</name>
    <dbReference type="NCBI Taxonomy" id="44941"/>
    <lineage>
        <taxon>Eukaryota</taxon>
        <taxon>Fungi</taxon>
        <taxon>Fungi incertae sedis</taxon>
        <taxon>Mucoromycota</taxon>
        <taxon>Glomeromycotina</taxon>
        <taxon>Glomeromycetes</taxon>
        <taxon>Diversisporales</taxon>
        <taxon>Gigasporaceae</taxon>
        <taxon>Gigaspora</taxon>
    </lineage>
</organism>
<keyword evidence="1" id="KW-1133">Transmembrane helix</keyword>
<evidence type="ECO:0000313" key="3">
    <source>
        <dbReference type="Proteomes" id="UP000266673"/>
    </source>
</evidence>
<name>A0A397VB12_9GLOM</name>
<dbReference type="Proteomes" id="UP000266673">
    <property type="component" value="Unassembled WGS sequence"/>
</dbReference>
<keyword evidence="1" id="KW-0472">Membrane</keyword>
<gene>
    <name evidence="2" type="ORF">C2G38_1315611</name>
</gene>
<comment type="caution">
    <text evidence="2">The sequence shown here is derived from an EMBL/GenBank/DDBJ whole genome shotgun (WGS) entry which is preliminary data.</text>
</comment>
<feature type="transmembrane region" description="Helical" evidence="1">
    <location>
        <begin position="12"/>
        <end position="30"/>
    </location>
</feature>
<dbReference type="AlphaFoldDB" id="A0A397VB12"/>
<evidence type="ECO:0000256" key="1">
    <source>
        <dbReference type="SAM" id="Phobius"/>
    </source>
</evidence>
<proteinExistence type="predicted"/>
<keyword evidence="3" id="KW-1185">Reference proteome</keyword>
<keyword evidence="1" id="KW-0812">Transmembrane</keyword>
<evidence type="ECO:0000313" key="2">
    <source>
        <dbReference type="EMBL" id="RIB18878.1"/>
    </source>
</evidence>
<sequence>MIVKINSRMFCCFVLEVRVLYVIIPIRVLFRPVIYIIRTNLFITSCYIYYLLYICSI</sequence>
<feature type="transmembrane region" description="Helical" evidence="1">
    <location>
        <begin position="36"/>
        <end position="55"/>
    </location>
</feature>
<reference evidence="2 3" key="1">
    <citation type="submission" date="2018-06" db="EMBL/GenBank/DDBJ databases">
        <title>Comparative genomics reveals the genomic features of Rhizophagus irregularis, R. cerebriforme, R. diaphanum and Gigaspora rosea, and their symbiotic lifestyle signature.</title>
        <authorList>
            <person name="Morin E."/>
            <person name="San Clemente H."/>
            <person name="Chen E.C.H."/>
            <person name="De La Providencia I."/>
            <person name="Hainaut M."/>
            <person name="Kuo A."/>
            <person name="Kohler A."/>
            <person name="Murat C."/>
            <person name="Tang N."/>
            <person name="Roy S."/>
            <person name="Loubradou J."/>
            <person name="Henrissat B."/>
            <person name="Grigoriev I.V."/>
            <person name="Corradi N."/>
            <person name="Roux C."/>
            <person name="Martin F.M."/>
        </authorList>
    </citation>
    <scope>NUCLEOTIDE SEQUENCE [LARGE SCALE GENOMIC DNA]</scope>
    <source>
        <strain evidence="2 3">DAOM 194757</strain>
    </source>
</reference>